<feature type="domain" description="Carbohydrate kinase PfkB" evidence="2">
    <location>
        <begin position="55"/>
        <end position="100"/>
    </location>
</feature>
<dbReference type="PANTHER" id="PTHR46566">
    <property type="entry name" value="1-PHOSPHOFRUCTOKINASE-RELATED"/>
    <property type="match status" value="1"/>
</dbReference>
<feature type="compositionally biased region" description="Basic and acidic residues" evidence="1">
    <location>
        <begin position="118"/>
        <end position="135"/>
    </location>
</feature>
<dbReference type="InterPro" id="IPR029056">
    <property type="entry name" value="Ribokinase-like"/>
</dbReference>
<dbReference type="PANTHER" id="PTHR46566:SF5">
    <property type="entry name" value="1-PHOSPHOFRUCTOKINASE"/>
    <property type="match status" value="1"/>
</dbReference>
<dbReference type="AlphaFoldDB" id="A0A939NKP8"/>
<organism evidence="3">
    <name type="scientific">Serratia marcescens</name>
    <dbReference type="NCBI Taxonomy" id="615"/>
    <lineage>
        <taxon>Bacteria</taxon>
        <taxon>Pseudomonadati</taxon>
        <taxon>Pseudomonadota</taxon>
        <taxon>Gammaproteobacteria</taxon>
        <taxon>Enterobacterales</taxon>
        <taxon>Yersiniaceae</taxon>
        <taxon>Serratia</taxon>
    </lineage>
</organism>
<dbReference type="SUPFAM" id="SSF53613">
    <property type="entry name" value="Ribokinase-like"/>
    <property type="match status" value="1"/>
</dbReference>
<evidence type="ECO:0000256" key="1">
    <source>
        <dbReference type="SAM" id="MobiDB-lite"/>
    </source>
</evidence>
<reference evidence="3" key="1">
    <citation type="submission" date="2021-03" db="EMBL/GenBank/DDBJ databases">
        <title>Molecular epidemiology and mechanisms of colistin and carbapenem resistance in Enterobacteriaceae from clinical isolates, the environment and porcine samples in Pretoria, South Africa.</title>
        <authorList>
            <person name="Bogoshi D."/>
            <person name="Mbelle N.M."/>
            <person name="Naidoo V."/>
            <person name="Osei Sekyere J."/>
        </authorList>
    </citation>
    <scope>NUCLEOTIDE SEQUENCE</scope>
    <source>
        <strain evidence="3">C080</strain>
    </source>
</reference>
<name>A0A939NKP8_SERMA</name>
<evidence type="ECO:0000313" key="3">
    <source>
        <dbReference type="EMBL" id="MBO2007304.1"/>
    </source>
</evidence>
<dbReference type="InterPro" id="IPR011611">
    <property type="entry name" value="PfkB_dom"/>
</dbReference>
<protein>
    <recommendedName>
        <fullName evidence="2">Carbohydrate kinase PfkB domain-containing protein</fullName>
    </recommendedName>
</protein>
<comment type="caution">
    <text evidence="3">The sequence shown here is derived from an EMBL/GenBank/DDBJ whole genome shotgun (WGS) entry which is preliminary data.</text>
</comment>
<dbReference type="GO" id="GO:0005829">
    <property type="term" value="C:cytosol"/>
    <property type="evidence" value="ECO:0007669"/>
    <property type="project" value="TreeGrafter"/>
</dbReference>
<proteinExistence type="predicted"/>
<accession>A0A939NKP8</accession>
<dbReference type="Pfam" id="PF00294">
    <property type="entry name" value="PfkB"/>
    <property type="match status" value="1"/>
</dbReference>
<dbReference type="EMBL" id="JAGETR010000172">
    <property type="protein sequence ID" value="MBO2007304.1"/>
    <property type="molecule type" value="Genomic_DNA"/>
</dbReference>
<dbReference type="Gene3D" id="3.40.1190.20">
    <property type="match status" value="1"/>
</dbReference>
<gene>
    <name evidence="3" type="ORF">J4732_20055</name>
</gene>
<feature type="compositionally biased region" description="Basic and acidic residues" evidence="1">
    <location>
        <begin position="158"/>
        <end position="174"/>
    </location>
</feature>
<feature type="compositionally biased region" description="Low complexity" evidence="1">
    <location>
        <begin position="136"/>
        <end position="146"/>
    </location>
</feature>
<dbReference type="GO" id="GO:0008443">
    <property type="term" value="F:phosphofructokinase activity"/>
    <property type="evidence" value="ECO:0007669"/>
    <property type="project" value="TreeGrafter"/>
</dbReference>
<feature type="region of interest" description="Disordered" evidence="1">
    <location>
        <begin position="109"/>
        <end position="174"/>
    </location>
</feature>
<sequence>MSGSLPAGVDPDAFTDWMTQLRAVPVHHFRQQPRSAGRRAEGFAVAGQTEPPRAGNWAGRPLPTLADVVEAHALREQGIAHVVISLGAEGALWVNASGARIAKTAVRDWHRGRRRSDGRRPDLRPAMRESSEHTLRLATAAALAVARQRRRDRSSPVGRDDARRSETFNHSRRQNETLLMVDSSPGAARGHPGMLRGCRGQTGLTLVERCRTPNWR</sequence>
<evidence type="ECO:0000259" key="2">
    <source>
        <dbReference type="Pfam" id="PF00294"/>
    </source>
</evidence>